<evidence type="ECO:0000256" key="4">
    <source>
        <dbReference type="ARBA" id="ARBA00023014"/>
    </source>
</evidence>
<evidence type="ECO:0000313" key="7">
    <source>
        <dbReference type="Proteomes" id="UP000450676"/>
    </source>
</evidence>
<feature type="domain" description="Rieske" evidence="5">
    <location>
        <begin position="4"/>
        <end position="99"/>
    </location>
</feature>
<keyword evidence="7" id="KW-1185">Reference proteome</keyword>
<gene>
    <name evidence="6" type="ORF">GTP77_29070</name>
</gene>
<dbReference type="Pfam" id="PF00355">
    <property type="entry name" value="Rieske"/>
    <property type="match status" value="1"/>
</dbReference>
<dbReference type="RefSeq" id="WP_161075632.1">
    <property type="nucleotide sequence ID" value="NZ_CP086370.1"/>
</dbReference>
<dbReference type="AlphaFoldDB" id="A0A7X4HHM9"/>
<dbReference type="SUPFAM" id="SSF50022">
    <property type="entry name" value="ISP domain"/>
    <property type="match status" value="1"/>
</dbReference>
<evidence type="ECO:0000313" key="6">
    <source>
        <dbReference type="EMBL" id="MYN11369.1"/>
    </source>
</evidence>
<evidence type="ECO:0000256" key="2">
    <source>
        <dbReference type="ARBA" id="ARBA00022723"/>
    </source>
</evidence>
<dbReference type="GO" id="GO:0046872">
    <property type="term" value="F:metal ion binding"/>
    <property type="evidence" value="ECO:0007669"/>
    <property type="project" value="UniProtKB-KW"/>
</dbReference>
<dbReference type="PANTHER" id="PTHR21496:SF23">
    <property type="entry name" value="3-PHENYLPROPIONATE_CINNAMIC ACID DIOXYGENASE FERREDOXIN SUBUNIT"/>
    <property type="match status" value="1"/>
</dbReference>
<dbReference type="PROSITE" id="PS51296">
    <property type="entry name" value="RIESKE"/>
    <property type="match status" value="1"/>
</dbReference>
<sequence>MTRRVEVPQERLPPPGGRSLLHAGAACVALFQVDGRYHAIDDRCPHQGASLAGGKLEGRLLQCPAHGLRFDLASGCLANVPSVRVPVYPIHIEEGRVYLDLPDQET</sequence>
<keyword evidence="4" id="KW-0411">Iron-sulfur</keyword>
<evidence type="ECO:0000256" key="1">
    <source>
        <dbReference type="ARBA" id="ARBA00022714"/>
    </source>
</evidence>
<dbReference type="Gene3D" id="2.102.10.10">
    <property type="entry name" value="Rieske [2Fe-2S] iron-sulphur domain"/>
    <property type="match status" value="1"/>
</dbReference>
<dbReference type="InterPro" id="IPR017941">
    <property type="entry name" value="Rieske_2Fe-2S"/>
</dbReference>
<dbReference type="Proteomes" id="UP000450676">
    <property type="component" value="Unassembled WGS sequence"/>
</dbReference>
<keyword evidence="3" id="KW-0408">Iron</keyword>
<reference evidence="6 7" key="1">
    <citation type="submission" date="2019-12" db="EMBL/GenBank/DDBJ databases">
        <title>Novel species isolated from a subtropical stream in China.</title>
        <authorList>
            <person name="Lu H."/>
        </authorList>
    </citation>
    <scope>NUCLEOTIDE SEQUENCE [LARGE SCALE GENOMIC DNA]</scope>
    <source>
        <strain evidence="6 7">FT127W</strain>
    </source>
</reference>
<dbReference type="GO" id="GO:0051537">
    <property type="term" value="F:2 iron, 2 sulfur cluster binding"/>
    <property type="evidence" value="ECO:0007669"/>
    <property type="project" value="UniProtKB-KW"/>
</dbReference>
<proteinExistence type="predicted"/>
<comment type="caution">
    <text evidence="6">The sequence shown here is derived from an EMBL/GenBank/DDBJ whole genome shotgun (WGS) entry which is preliminary data.</text>
</comment>
<dbReference type="EMBL" id="WWCU01000071">
    <property type="protein sequence ID" value="MYN11369.1"/>
    <property type="molecule type" value="Genomic_DNA"/>
</dbReference>
<organism evidence="6 7">
    <name type="scientific">Pseudoduganella aquatica</name>
    <dbReference type="NCBI Taxonomy" id="2660641"/>
    <lineage>
        <taxon>Bacteria</taxon>
        <taxon>Pseudomonadati</taxon>
        <taxon>Pseudomonadota</taxon>
        <taxon>Betaproteobacteria</taxon>
        <taxon>Burkholderiales</taxon>
        <taxon>Oxalobacteraceae</taxon>
        <taxon>Telluria group</taxon>
        <taxon>Pseudoduganella</taxon>
    </lineage>
</organism>
<dbReference type="PANTHER" id="PTHR21496">
    <property type="entry name" value="FERREDOXIN-RELATED"/>
    <property type="match status" value="1"/>
</dbReference>
<accession>A0A7X4HHM9</accession>
<dbReference type="InterPro" id="IPR036922">
    <property type="entry name" value="Rieske_2Fe-2S_sf"/>
</dbReference>
<evidence type="ECO:0000259" key="5">
    <source>
        <dbReference type="PROSITE" id="PS51296"/>
    </source>
</evidence>
<evidence type="ECO:0000256" key="3">
    <source>
        <dbReference type="ARBA" id="ARBA00023004"/>
    </source>
</evidence>
<keyword evidence="2" id="KW-0479">Metal-binding</keyword>
<keyword evidence="1" id="KW-0001">2Fe-2S</keyword>
<protein>
    <submittedName>
        <fullName evidence="6">Rieske 2Fe-2S domain-containing protein</fullName>
    </submittedName>
</protein>
<name>A0A7X4HHM9_9BURK</name>